<sequence>MIPVVQILGFLLILLSFLMTLPVNLLAMGDTPDWLAFVKSSVIVFVVGLACFLVTGRRSHRLKQRQMFVLTVSAWVVIPLFSSLPLLLSDLNLSVTDAFFESISGVTTTGSTVLSGLDAMPSDILLWRSIMQWMGGIGIIGMAVAILPFLRIGGMRLFATESSEWTEKAVPRTNRLARGLVFSYLALTFGCVFVYWVLGMDLFAAVNHALTTVSTGGYSTSDSSMGQFDQLSILFASSIFMMLGGVPFFLFVRLLNGHAQPLLRDRQVHFFLKVLFGVALMITIYRVYNENALPIETFVHALFNVTSVVTTTGYASQDYSLWGSFAVVIFFFLTFVGGCSGSTSGGMKIFRFQLSMLLLREQVLRLLHPNVVVARHYNGRLISDEIVASSVAFSFIFLATLAVVATILAALGLDLVTSLTGAATALANVGPGLGTIIGPAGNFQTVPDAAKWVLMAAMLLGRLELLSVFVMFSPHFWKK</sequence>
<comment type="similarity">
    <text evidence="10">Belongs to the TrkH potassium transport family.</text>
</comment>
<keyword evidence="2 10" id="KW-0813">Transport</keyword>
<feature type="transmembrane region" description="Helical" evidence="11">
    <location>
        <begin position="452"/>
        <end position="472"/>
    </location>
</feature>
<evidence type="ECO:0000313" key="12">
    <source>
        <dbReference type="EMBL" id="MFC4259730.1"/>
    </source>
</evidence>
<proteinExistence type="inferred from homology"/>
<feature type="transmembrane region" description="Helical" evidence="11">
    <location>
        <begin position="386"/>
        <end position="411"/>
    </location>
</feature>
<dbReference type="InterPro" id="IPR004772">
    <property type="entry name" value="TrkH"/>
</dbReference>
<comment type="function">
    <text evidence="10">Low-affinity potassium transport system. Interacts with Trk system potassium uptake protein TrkA.</text>
</comment>
<keyword evidence="8 10" id="KW-0406">Ion transport</keyword>
<dbReference type="RefSeq" id="WP_379887556.1">
    <property type="nucleotide sequence ID" value="NZ_JBHSDI010000015.1"/>
</dbReference>
<evidence type="ECO:0000256" key="7">
    <source>
        <dbReference type="ARBA" id="ARBA00022989"/>
    </source>
</evidence>
<feature type="transmembrane region" description="Helical" evidence="11">
    <location>
        <begin position="268"/>
        <end position="288"/>
    </location>
</feature>
<name>A0ABV8QH59_9GAMM</name>
<feature type="transmembrane region" description="Helical" evidence="11">
    <location>
        <begin position="233"/>
        <end position="256"/>
    </location>
</feature>
<evidence type="ECO:0000256" key="8">
    <source>
        <dbReference type="ARBA" id="ARBA00023065"/>
    </source>
</evidence>
<evidence type="ECO:0000256" key="10">
    <source>
        <dbReference type="PIRNR" id="PIRNR006247"/>
    </source>
</evidence>
<evidence type="ECO:0000256" key="9">
    <source>
        <dbReference type="ARBA" id="ARBA00023136"/>
    </source>
</evidence>
<dbReference type="Pfam" id="PF02386">
    <property type="entry name" value="TrkH"/>
    <property type="match status" value="1"/>
</dbReference>
<organism evidence="12 13">
    <name type="scientific">Marinobacter lacisalsi</name>
    <dbReference type="NCBI Taxonomy" id="475979"/>
    <lineage>
        <taxon>Bacteria</taxon>
        <taxon>Pseudomonadati</taxon>
        <taxon>Pseudomonadota</taxon>
        <taxon>Gammaproteobacteria</taxon>
        <taxon>Pseudomonadales</taxon>
        <taxon>Marinobacteraceae</taxon>
        <taxon>Marinobacter</taxon>
    </lineage>
</organism>
<accession>A0ABV8QH59</accession>
<keyword evidence="7 11" id="KW-1133">Transmembrane helix</keyword>
<feature type="transmembrane region" description="Helical" evidence="11">
    <location>
        <begin position="67"/>
        <end position="88"/>
    </location>
</feature>
<keyword evidence="9 10" id="KW-0472">Membrane</keyword>
<keyword evidence="13" id="KW-1185">Reference proteome</keyword>
<dbReference type="InterPro" id="IPR003445">
    <property type="entry name" value="Cat_transpt"/>
</dbReference>
<evidence type="ECO:0000256" key="11">
    <source>
        <dbReference type="SAM" id="Phobius"/>
    </source>
</evidence>
<evidence type="ECO:0000256" key="5">
    <source>
        <dbReference type="ARBA" id="ARBA00022692"/>
    </source>
</evidence>
<keyword evidence="6 10" id="KW-0630">Potassium</keyword>
<feature type="transmembrane region" description="Helical" evidence="11">
    <location>
        <begin position="130"/>
        <end position="150"/>
    </location>
</feature>
<dbReference type="PANTHER" id="PTHR32024:SF3">
    <property type="entry name" value="TRK SYSTEM POTASSIUM UPTAKE PROTEIN"/>
    <property type="match status" value="1"/>
</dbReference>
<keyword evidence="3 10" id="KW-1003">Cell membrane</keyword>
<feature type="transmembrane region" description="Helical" evidence="11">
    <location>
        <begin position="319"/>
        <end position="341"/>
    </location>
</feature>
<comment type="subcellular location">
    <subcellularLocation>
        <location evidence="10">Cell inner membrane</location>
        <topology evidence="10">Multi-pass membrane protein</topology>
    </subcellularLocation>
    <subcellularLocation>
        <location evidence="1">Cell membrane</location>
        <topology evidence="1">Multi-pass membrane protein</topology>
    </subcellularLocation>
</comment>
<keyword evidence="5 11" id="KW-0812">Transmembrane</keyword>
<keyword evidence="4 10" id="KW-0633">Potassium transport</keyword>
<evidence type="ECO:0000313" key="13">
    <source>
        <dbReference type="Proteomes" id="UP001595798"/>
    </source>
</evidence>
<evidence type="ECO:0000256" key="6">
    <source>
        <dbReference type="ARBA" id="ARBA00022958"/>
    </source>
</evidence>
<evidence type="ECO:0000256" key="4">
    <source>
        <dbReference type="ARBA" id="ARBA00022538"/>
    </source>
</evidence>
<keyword evidence="10" id="KW-0997">Cell inner membrane</keyword>
<dbReference type="PIRSF" id="PIRSF006247">
    <property type="entry name" value="TrkH"/>
    <property type="match status" value="1"/>
</dbReference>
<protein>
    <recommendedName>
        <fullName evidence="10">Trk system potassium uptake protein</fullName>
    </recommendedName>
</protein>
<evidence type="ECO:0000256" key="2">
    <source>
        <dbReference type="ARBA" id="ARBA00022448"/>
    </source>
</evidence>
<evidence type="ECO:0000256" key="3">
    <source>
        <dbReference type="ARBA" id="ARBA00022475"/>
    </source>
</evidence>
<gene>
    <name evidence="12" type="ORF">ACFOZ5_11890</name>
</gene>
<evidence type="ECO:0000256" key="1">
    <source>
        <dbReference type="ARBA" id="ARBA00004651"/>
    </source>
</evidence>
<comment type="caution">
    <text evidence="12">The sequence shown here is derived from an EMBL/GenBank/DDBJ whole genome shotgun (WGS) entry which is preliminary data.</text>
</comment>
<reference evidence="13" key="1">
    <citation type="journal article" date="2019" name="Int. J. Syst. Evol. Microbiol.">
        <title>The Global Catalogue of Microorganisms (GCM) 10K type strain sequencing project: providing services to taxonomists for standard genome sequencing and annotation.</title>
        <authorList>
            <consortium name="The Broad Institute Genomics Platform"/>
            <consortium name="The Broad Institute Genome Sequencing Center for Infectious Disease"/>
            <person name="Wu L."/>
            <person name="Ma J."/>
        </authorList>
    </citation>
    <scope>NUCLEOTIDE SEQUENCE [LARGE SCALE GENOMIC DNA]</scope>
    <source>
        <strain evidence="13">CECT 7297</strain>
    </source>
</reference>
<feature type="transmembrane region" description="Helical" evidence="11">
    <location>
        <begin position="7"/>
        <end position="28"/>
    </location>
</feature>
<feature type="transmembrane region" description="Helical" evidence="11">
    <location>
        <begin position="34"/>
        <end position="55"/>
    </location>
</feature>
<feature type="transmembrane region" description="Helical" evidence="11">
    <location>
        <begin position="176"/>
        <end position="198"/>
    </location>
</feature>
<dbReference type="EMBL" id="JBHSDI010000015">
    <property type="protein sequence ID" value="MFC4259730.1"/>
    <property type="molecule type" value="Genomic_DNA"/>
</dbReference>
<dbReference type="Proteomes" id="UP001595798">
    <property type="component" value="Unassembled WGS sequence"/>
</dbReference>
<dbReference type="PANTHER" id="PTHR32024">
    <property type="entry name" value="TRK SYSTEM POTASSIUM UPTAKE PROTEIN TRKG-RELATED"/>
    <property type="match status" value="1"/>
</dbReference>